<keyword evidence="7" id="KW-0472">Membrane</keyword>
<dbReference type="PROSITE" id="PS01285">
    <property type="entry name" value="FA58C_1"/>
    <property type="match status" value="1"/>
</dbReference>
<feature type="compositionally biased region" description="Basic and acidic residues" evidence="9">
    <location>
        <begin position="323"/>
        <end position="332"/>
    </location>
</feature>
<evidence type="ECO:0000259" key="12">
    <source>
        <dbReference type="PROSITE" id="PS50025"/>
    </source>
</evidence>
<dbReference type="CDD" id="cd00057">
    <property type="entry name" value="FA58C"/>
    <property type="match status" value="1"/>
</dbReference>
<dbReference type="PANTHER" id="PTHR15036:SF43">
    <property type="entry name" value="CONTACTIN-ASSOCIATED PROTEIN 1"/>
    <property type="match status" value="1"/>
</dbReference>
<dbReference type="PANTHER" id="PTHR15036">
    <property type="entry name" value="PIKACHURIN-LIKE PROTEIN"/>
    <property type="match status" value="1"/>
</dbReference>
<keyword evidence="14" id="KW-1185">Reference proteome</keyword>
<evidence type="ECO:0000256" key="5">
    <source>
        <dbReference type="ARBA" id="ARBA00022737"/>
    </source>
</evidence>
<feature type="region of interest" description="Disordered" evidence="9">
    <location>
        <begin position="323"/>
        <end position="348"/>
    </location>
</feature>
<evidence type="ECO:0000259" key="11">
    <source>
        <dbReference type="PROSITE" id="PS50022"/>
    </source>
</evidence>
<dbReference type="InterPro" id="IPR050372">
    <property type="entry name" value="Neurexin-related_CASP"/>
</dbReference>
<feature type="signal peptide" evidence="10">
    <location>
        <begin position="1"/>
        <end position="18"/>
    </location>
</feature>
<dbReference type="PROSITE" id="PS50022">
    <property type="entry name" value="FA58C_3"/>
    <property type="match status" value="1"/>
</dbReference>
<evidence type="ECO:0000256" key="6">
    <source>
        <dbReference type="ARBA" id="ARBA00022989"/>
    </source>
</evidence>
<keyword evidence="4 10" id="KW-0732">Signal</keyword>
<organism evidence="13 14">
    <name type="scientific">Saguinus oedipus</name>
    <name type="common">Cotton-top tamarin</name>
    <name type="synonym">Oedipomidas oedipus</name>
    <dbReference type="NCBI Taxonomy" id="9490"/>
    <lineage>
        <taxon>Eukaryota</taxon>
        <taxon>Metazoa</taxon>
        <taxon>Chordata</taxon>
        <taxon>Craniata</taxon>
        <taxon>Vertebrata</taxon>
        <taxon>Euteleostomi</taxon>
        <taxon>Mammalia</taxon>
        <taxon>Eutheria</taxon>
        <taxon>Euarchontoglires</taxon>
        <taxon>Primates</taxon>
        <taxon>Haplorrhini</taxon>
        <taxon>Platyrrhini</taxon>
        <taxon>Cebidae</taxon>
        <taxon>Callitrichinae</taxon>
        <taxon>Saguinus</taxon>
    </lineage>
</organism>
<evidence type="ECO:0000256" key="3">
    <source>
        <dbReference type="ARBA" id="ARBA00022692"/>
    </source>
</evidence>
<comment type="subcellular location">
    <subcellularLocation>
        <location evidence="1">Membrane</location>
        <topology evidence="1">Single-pass type I membrane protein</topology>
    </subcellularLocation>
</comment>
<evidence type="ECO:0000256" key="4">
    <source>
        <dbReference type="ARBA" id="ARBA00022729"/>
    </source>
</evidence>
<dbReference type="SUPFAM" id="SSF49785">
    <property type="entry name" value="Galactose-binding domain-like"/>
    <property type="match status" value="1"/>
</dbReference>
<gene>
    <name evidence="13" type="primary">CNTNAP1_1</name>
    <name evidence="13" type="ORF">P7K49_011621</name>
</gene>
<evidence type="ECO:0000256" key="2">
    <source>
        <dbReference type="ARBA" id="ARBA00022536"/>
    </source>
</evidence>
<dbReference type="Proteomes" id="UP001266305">
    <property type="component" value="Unassembled WGS sequence"/>
</dbReference>
<protein>
    <submittedName>
        <fullName evidence="13">Contactin-associated protein 1</fullName>
    </submittedName>
</protein>
<evidence type="ECO:0000313" key="14">
    <source>
        <dbReference type="Proteomes" id="UP001266305"/>
    </source>
</evidence>
<evidence type="ECO:0000256" key="1">
    <source>
        <dbReference type="ARBA" id="ARBA00004479"/>
    </source>
</evidence>
<keyword evidence="3" id="KW-0812">Transmembrane</keyword>
<reference evidence="13 14" key="1">
    <citation type="submission" date="2023-05" db="EMBL/GenBank/DDBJ databases">
        <title>B98-5 Cell Line De Novo Hybrid Assembly: An Optical Mapping Approach.</title>
        <authorList>
            <person name="Kananen K."/>
            <person name="Auerbach J.A."/>
            <person name="Kautto E."/>
            <person name="Blachly J.S."/>
        </authorList>
    </citation>
    <scope>NUCLEOTIDE SEQUENCE [LARGE SCALE GENOMIC DNA]</scope>
    <source>
        <strain evidence="13">B95-8</strain>
        <tissue evidence="13">Cell line</tissue>
    </source>
</reference>
<dbReference type="Gene3D" id="2.60.120.200">
    <property type="match status" value="2"/>
</dbReference>
<dbReference type="InterPro" id="IPR001791">
    <property type="entry name" value="Laminin_G"/>
</dbReference>
<comment type="caution">
    <text evidence="8">Lacks conserved residue(s) required for the propagation of feature annotation.</text>
</comment>
<dbReference type="Gene3D" id="2.60.120.260">
    <property type="entry name" value="Galactose-binding domain-like"/>
    <property type="match status" value="1"/>
</dbReference>
<evidence type="ECO:0000256" key="9">
    <source>
        <dbReference type="SAM" id="MobiDB-lite"/>
    </source>
</evidence>
<feature type="domain" description="Laminin G" evidence="12">
    <location>
        <begin position="199"/>
        <end position="441"/>
    </location>
</feature>
<dbReference type="SMART" id="SM00282">
    <property type="entry name" value="LamG"/>
    <property type="match status" value="2"/>
</dbReference>
<sequence length="655" mass="73624">MRLRLFCILLAAVSGAEGWGYYGCDEELVGPLYARSLGASSYYSLFTAPRFARLHGISGWSPRIGDPNPWLQIDLMKKHRIRAVATQGSFNSWDWVTRYMLLYGDRVDSWTPFYQRGHNSTFFGNVNESAVVRHDLHYHFTARYIRIVPLAWNPRGKIGLRLGLYGCPYSKRAESVEEARETVSPVPGPPTVLSAESDILYFDGDDAISYRFPRGVSRSLWDVFAFSFKTEEKDGLLLHAEGAQGDYVTLELEGAHLLLHMSLGSSPIQPRPGHTTVSAGGVLNDQHWHYVRVDRFGRDVNFTLDGYVQRFILNGDFERLNLDNERPAGTREKGRRAPVPERPHSPPLPQMFIGGLVGAARKNLAYRHNFRGCIENVIFNRVNIADLAVRRHSRITFEANGGDQREQASGVPRADWVGGPLHRWTSLEGKGVMSWLEISPCQHRRRAGKVAFRCLDPVPHPINFGGPHNFVQVPGFPRRGRLAVSFRFRTWDLTGLLLFSRLGDGLGHVELMLSEGQVNVSIAQSGRKKLQFAAGYRLNDGFWHEVNFVAQENHAVISIDDVEGAEVRVSYPLLIRTGTSYFFGGVVAPGCPKPASRWDCHSNQTAFHGCMELLKVDGQLVNLTLVEGRRLGFYAEVLFDTCGITDRYPEAPNKR</sequence>
<keyword evidence="2" id="KW-0245">EGF-like domain</keyword>
<name>A0ABQ9VR69_SAGOE</name>
<evidence type="ECO:0000313" key="13">
    <source>
        <dbReference type="EMBL" id="KAK2111875.1"/>
    </source>
</evidence>
<keyword evidence="6" id="KW-1133">Transmembrane helix</keyword>
<dbReference type="PROSITE" id="PS01286">
    <property type="entry name" value="FA58C_2"/>
    <property type="match status" value="1"/>
</dbReference>
<proteinExistence type="predicted"/>
<dbReference type="SUPFAM" id="SSF49899">
    <property type="entry name" value="Concanavalin A-like lectins/glucanases"/>
    <property type="match status" value="2"/>
</dbReference>
<dbReference type="InterPro" id="IPR013320">
    <property type="entry name" value="ConA-like_dom_sf"/>
</dbReference>
<feature type="chain" id="PRO_5045123852" evidence="10">
    <location>
        <begin position="19"/>
        <end position="655"/>
    </location>
</feature>
<dbReference type="CDD" id="cd00110">
    <property type="entry name" value="LamG"/>
    <property type="match status" value="2"/>
</dbReference>
<dbReference type="PROSITE" id="PS50025">
    <property type="entry name" value="LAM_G_DOMAIN"/>
    <property type="match status" value="2"/>
</dbReference>
<feature type="domain" description="F5/8 type C" evidence="11">
    <location>
        <begin position="24"/>
        <end position="167"/>
    </location>
</feature>
<dbReference type="InterPro" id="IPR000421">
    <property type="entry name" value="FA58C"/>
</dbReference>
<keyword evidence="5" id="KW-0677">Repeat</keyword>
<evidence type="ECO:0000256" key="7">
    <source>
        <dbReference type="ARBA" id="ARBA00023136"/>
    </source>
</evidence>
<comment type="caution">
    <text evidence="13">The sequence shown here is derived from an EMBL/GenBank/DDBJ whole genome shotgun (WGS) entry which is preliminary data.</text>
</comment>
<accession>A0ABQ9VR69</accession>
<dbReference type="EMBL" id="JASSZA010000005">
    <property type="protein sequence ID" value="KAK2111875.1"/>
    <property type="molecule type" value="Genomic_DNA"/>
</dbReference>
<feature type="domain" description="Laminin G" evidence="12">
    <location>
        <begin position="460"/>
        <end position="642"/>
    </location>
</feature>
<evidence type="ECO:0000256" key="10">
    <source>
        <dbReference type="SAM" id="SignalP"/>
    </source>
</evidence>
<dbReference type="InterPro" id="IPR008979">
    <property type="entry name" value="Galactose-bd-like_sf"/>
</dbReference>
<dbReference type="SMART" id="SM00231">
    <property type="entry name" value="FA58C"/>
    <property type="match status" value="1"/>
</dbReference>
<evidence type="ECO:0000256" key="8">
    <source>
        <dbReference type="PROSITE-ProRule" id="PRU00122"/>
    </source>
</evidence>
<dbReference type="Pfam" id="PF00754">
    <property type="entry name" value="F5_F8_type_C"/>
    <property type="match status" value="1"/>
</dbReference>
<dbReference type="Pfam" id="PF02210">
    <property type="entry name" value="Laminin_G_2"/>
    <property type="match status" value="2"/>
</dbReference>